<evidence type="ECO:0000256" key="9">
    <source>
        <dbReference type="SAM" id="Coils"/>
    </source>
</evidence>
<dbReference type="FunFam" id="3.30.160.60:FF:001491">
    <property type="entry name" value="Cross-pathway control protein A"/>
    <property type="match status" value="1"/>
</dbReference>
<dbReference type="SUPFAM" id="SSF57959">
    <property type="entry name" value="Leucine zipper domain"/>
    <property type="match status" value="1"/>
</dbReference>
<dbReference type="InterPro" id="IPR046347">
    <property type="entry name" value="bZIP_sf"/>
</dbReference>
<dbReference type="Gene3D" id="3.30.160.60">
    <property type="entry name" value="Classic Zinc Finger"/>
    <property type="match status" value="1"/>
</dbReference>
<feature type="domain" description="BZIP" evidence="10">
    <location>
        <begin position="192"/>
        <end position="237"/>
    </location>
</feature>
<evidence type="ECO:0000313" key="12">
    <source>
        <dbReference type="Proteomes" id="UP000449547"/>
    </source>
</evidence>
<organism evidence="11 12">
    <name type="scientific">Diutina rugosa</name>
    <name type="common">Yeast</name>
    <name type="synonym">Candida rugosa</name>
    <dbReference type="NCBI Taxonomy" id="5481"/>
    <lineage>
        <taxon>Eukaryota</taxon>
        <taxon>Fungi</taxon>
        <taxon>Dikarya</taxon>
        <taxon>Ascomycota</taxon>
        <taxon>Saccharomycotina</taxon>
        <taxon>Pichiomycetes</taxon>
        <taxon>Debaryomycetaceae</taxon>
        <taxon>Diutina</taxon>
    </lineage>
</organism>
<name>A0A642UTI4_DIURU</name>
<keyword evidence="12" id="KW-1185">Reference proteome</keyword>
<dbReference type="GO" id="GO:0005634">
    <property type="term" value="C:nucleus"/>
    <property type="evidence" value="ECO:0007669"/>
    <property type="project" value="UniProtKB-SubCell"/>
</dbReference>
<keyword evidence="7" id="KW-0539">Nucleus</keyword>
<keyword evidence="9" id="KW-0175">Coiled coil</keyword>
<keyword evidence="4" id="KW-0238">DNA-binding</keyword>
<dbReference type="VEuPathDB" id="FungiDB:DIURU_001619"/>
<evidence type="ECO:0000256" key="8">
    <source>
        <dbReference type="ARBA" id="ARBA00061302"/>
    </source>
</evidence>
<keyword evidence="3" id="KW-0805">Transcription regulation</keyword>
<keyword evidence="5" id="KW-0010">Activator</keyword>
<dbReference type="PANTHER" id="PTHR11462">
    <property type="entry name" value="JUN TRANSCRIPTION FACTOR-RELATED"/>
    <property type="match status" value="1"/>
</dbReference>
<dbReference type="OMA" id="IDHTPMF"/>
<dbReference type="GO" id="GO:0008652">
    <property type="term" value="P:amino acid biosynthetic process"/>
    <property type="evidence" value="ECO:0007669"/>
    <property type="project" value="UniProtKB-KW"/>
</dbReference>
<dbReference type="EMBL" id="SWFT01000050">
    <property type="protein sequence ID" value="KAA8905191.1"/>
    <property type="molecule type" value="Genomic_DNA"/>
</dbReference>
<dbReference type="PROSITE" id="PS00036">
    <property type="entry name" value="BZIP_BASIC"/>
    <property type="match status" value="1"/>
</dbReference>
<comment type="subcellular location">
    <subcellularLocation>
        <location evidence="1">Nucleus</location>
    </subcellularLocation>
</comment>
<dbReference type="Proteomes" id="UP000449547">
    <property type="component" value="Unassembled WGS sequence"/>
</dbReference>
<evidence type="ECO:0000256" key="6">
    <source>
        <dbReference type="ARBA" id="ARBA00023163"/>
    </source>
</evidence>
<evidence type="ECO:0000256" key="3">
    <source>
        <dbReference type="ARBA" id="ARBA00023015"/>
    </source>
</evidence>
<dbReference type="InterPro" id="IPR004827">
    <property type="entry name" value="bZIP"/>
</dbReference>
<dbReference type="GO" id="GO:0000978">
    <property type="term" value="F:RNA polymerase II cis-regulatory region sequence-specific DNA binding"/>
    <property type="evidence" value="ECO:0007669"/>
    <property type="project" value="TreeGrafter"/>
</dbReference>
<dbReference type="GO" id="GO:1903833">
    <property type="term" value="P:positive regulation of cellular response to amino acid starvation"/>
    <property type="evidence" value="ECO:0007669"/>
    <property type="project" value="TreeGrafter"/>
</dbReference>
<evidence type="ECO:0000256" key="4">
    <source>
        <dbReference type="ARBA" id="ARBA00023125"/>
    </source>
</evidence>
<gene>
    <name evidence="11" type="ORF">DIURU_001619</name>
</gene>
<evidence type="ECO:0000256" key="5">
    <source>
        <dbReference type="ARBA" id="ARBA00023159"/>
    </source>
</evidence>
<keyword evidence="2" id="KW-0028">Amino-acid biosynthesis</keyword>
<evidence type="ECO:0000256" key="7">
    <source>
        <dbReference type="ARBA" id="ARBA00023242"/>
    </source>
</evidence>
<evidence type="ECO:0000256" key="1">
    <source>
        <dbReference type="ARBA" id="ARBA00004123"/>
    </source>
</evidence>
<dbReference type="PROSITE" id="PS50217">
    <property type="entry name" value="BZIP"/>
    <property type="match status" value="1"/>
</dbReference>
<reference evidence="11 12" key="1">
    <citation type="submission" date="2019-07" db="EMBL/GenBank/DDBJ databases">
        <title>Genome assembly of two rare yeast pathogens: Diutina rugosa and Trichomonascus ciferrii.</title>
        <authorList>
            <person name="Mixao V."/>
            <person name="Saus E."/>
            <person name="Hansen A."/>
            <person name="Lass-Flor C."/>
            <person name="Gabaldon T."/>
        </authorList>
    </citation>
    <scope>NUCLEOTIDE SEQUENCE [LARGE SCALE GENOMIC DNA]</scope>
    <source>
        <strain evidence="11 12">CBS 613</strain>
    </source>
</reference>
<dbReference type="CDD" id="cd12193">
    <property type="entry name" value="bZIP_GCN4"/>
    <property type="match status" value="1"/>
</dbReference>
<dbReference type="GeneID" id="54780272"/>
<dbReference type="GO" id="GO:0001080">
    <property type="term" value="P:nitrogen catabolite activation of transcription from RNA polymerase II promoter"/>
    <property type="evidence" value="ECO:0007669"/>
    <property type="project" value="TreeGrafter"/>
</dbReference>
<dbReference type="RefSeq" id="XP_034013577.1">
    <property type="nucleotide sequence ID" value="XM_034154182.1"/>
</dbReference>
<dbReference type="OrthoDB" id="5419235at2759"/>
<keyword evidence="6" id="KW-0804">Transcription</keyword>
<dbReference type="CDD" id="cd12192">
    <property type="entry name" value="GCN4_cent"/>
    <property type="match status" value="1"/>
</dbReference>
<dbReference type="AlphaFoldDB" id="A0A642UTI4"/>
<proteinExistence type="inferred from homology"/>
<dbReference type="InterPro" id="IPR050946">
    <property type="entry name" value="AP-1_TF_bZIP"/>
</dbReference>
<dbReference type="Pfam" id="PF07716">
    <property type="entry name" value="bZIP_2"/>
    <property type="match status" value="1"/>
</dbReference>
<comment type="similarity">
    <text evidence="8">Belongs to the bZIP family. GCN4 subfamily.</text>
</comment>
<evidence type="ECO:0000259" key="10">
    <source>
        <dbReference type="PROSITE" id="PS50217"/>
    </source>
</evidence>
<dbReference type="GO" id="GO:0000981">
    <property type="term" value="F:DNA-binding transcription factor activity, RNA polymerase II-specific"/>
    <property type="evidence" value="ECO:0007669"/>
    <property type="project" value="TreeGrafter"/>
</dbReference>
<evidence type="ECO:0000256" key="2">
    <source>
        <dbReference type="ARBA" id="ARBA00022605"/>
    </source>
</evidence>
<dbReference type="PANTHER" id="PTHR11462:SF35">
    <property type="entry name" value="TRANSCRIPTION FACTOR JRA"/>
    <property type="match status" value="1"/>
</dbReference>
<comment type="caution">
    <text evidence="11">The sequence shown here is derived from an EMBL/GenBank/DDBJ whole genome shotgun (WGS) entry which is preliminary data.</text>
</comment>
<evidence type="ECO:0000313" key="11">
    <source>
        <dbReference type="EMBL" id="KAA8905191.1"/>
    </source>
</evidence>
<feature type="coiled-coil region" evidence="9">
    <location>
        <begin position="204"/>
        <end position="238"/>
    </location>
</feature>
<protein>
    <recommendedName>
        <fullName evidence="10">BZIP domain-containing protein</fullName>
    </recommendedName>
</protein>
<sequence length="246" mass="27306">MSAPMLDPVAEFTTIIETLPQKDEFNLPLNASLPGIKSEPAACPPSTSSEYTVPSSVLESVFSTTLDEFGSMQDHTPMFDDLDLALDGAKVNDQEWVSLFSDQQQQQPITEEDVDSLEKEIDFAIRENEIKLTHAAVVAQQPSKRSYSSAFELTPQPTPVLDCPKKARTTKKARQASLPPIDVDVSDPAALKRAKNTEAARRSRARKLEKMNILENKVDALTKEKTVLENEVHRLQQLLKQNGIGF</sequence>
<accession>A0A642UTI4</accession>
<dbReference type="GO" id="GO:0005667">
    <property type="term" value="C:transcription regulator complex"/>
    <property type="evidence" value="ECO:0007669"/>
    <property type="project" value="TreeGrafter"/>
</dbReference>
<dbReference type="SMART" id="SM00338">
    <property type="entry name" value="BRLZ"/>
    <property type="match status" value="1"/>
</dbReference>